<dbReference type="InterPro" id="IPR010809">
    <property type="entry name" value="FliD_C"/>
</dbReference>
<dbReference type="PANTHER" id="PTHR30288:SF0">
    <property type="entry name" value="FLAGELLAR HOOK-ASSOCIATED PROTEIN 2"/>
    <property type="match status" value="1"/>
</dbReference>
<dbReference type="OrthoDB" id="9810816at2"/>
<dbReference type="Proteomes" id="UP000054877">
    <property type="component" value="Unassembled WGS sequence"/>
</dbReference>
<accession>A0A0W0Z4T7</accession>
<evidence type="ECO:0000259" key="7">
    <source>
        <dbReference type="Pfam" id="PF07195"/>
    </source>
</evidence>
<sequence>MPGISSPGVGSGLDIQSIVDALVTAETAPAKNRLDRLESSISTELSAIGLVNSALAKLQSAMEKLTDINKFYTYKATVSDPNAFSATAGEGASAGNYQIDVRQLATKQNLASNAFGSSSDTVGQGSITIDFGSYNGDFSVFTQNPDKESVTINIGPGQDSLLAIRDAINNSDSGVQASIVQDSQGARLTLSSPETGKNFAMKITVDDNDANDSDSAGLSALAYDPTGGINNLQQTVAASDSEIKINGLTLTESGNQYKNAIEGVTIDLKKADPDTIVNLSIENNQAQLTGQINDFIKQYNDTMATLNSLTGYNKDTKQGGILQSDSGIRNLKFSLSQLISQPASDSASPLKSLADIGIKTNSQGLLTLDNDKLTKAIDEHYNDIGALFAKTATASDSNVRINTVGSDVKAGTYSLVVDSFIPGDTLTGSIGGIIATSTDGLTLKGSGEFKNLSVDILGGGTGARGNIVVRDGLATRFNDILTSYLGDQGELTARSKSLNEQITDVSEQRLQLQSRSESLERRFSNQFTKLDALLASMQTISEFLTTQLSSLQNYNRQS</sequence>
<name>A0A0W0Z4T7_LEGSP</name>
<dbReference type="PANTHER" id="PTHR30288">
    <property type="entry name" value="FLAGELLAR CAP/ASSEMBLY PROTEIN FLID"/>
    <property type="match status" value="1"/>
</dbReference>
<comment type="subcellular location">
    <subcellularLocation>
        <location evidence="5">Secreted</location>
    </subcellularLocation>
    <subcellularLocation>
        <location evidence="5">Bacterial flagellum</location>
    </subcellularLocation>
</comment>
<feature type="domain" description="Flagellar hook-associated protein 2 N-terminal" evidence="6">
    <location>
        <begin position="11"/>
        <end position="108"/>
    </location>
</feature>
<keyword evidence="3 5" id="KW-0175">Coiled coil</keyword>
<keyword evidence="8" id="KW-0282">Flagellum</keyword>
<dbReference type="GO" id="GO:0071973">
    <property type="term" value="P:bacterial-type flagellum-dependent cell motility"/>
    <property type="evidence" value="ECO:0007669"/>
    <property type="project" value="TreeGrafter"/>
</dbReference>
<proteinExistence type="inferred from homology"/>
<gene>
    <name evidence="8" type="primary">fliD</name>
    <name evidence="8" type="ORF">Lspi_1649</name>
</gene>
<reference evidence="8 9" key="1">
    <citation type="submission" date="2015-11" db="EMBL/GenBank/DDBJ databases">
        <title>Genomic analysis of 38 Legionella species identifies large and diverse effector repertoires.</title>
        <authorList>
            <person name="Burstein D."/>
            <person name="Amaro F."/>
            <person name="Zusman T."/>
            <person name="Lifshitz Z."/>
            <person name="Cohen O."/>
            <person name="Gilbert J.A."/>
            <person name="Pupko T."/>
            <person name="Shuman H.A."/>
            <person name="Segal G."/>
        </authorList>
    </citation>
    <scope>NUCLEOTIDE SEQUENCE [LARGE SCALE GENOMIC DNA]</scope>
    <source>
        <strain evidence="8 9">Mt.St.Helens-9</strain>
    </source>
</reference>
<dbReference type="AlphaFoldDB" id="A0A0W0Z4T7"/>
<evidence type="ECO:0000256" key="5">
    <source>
        <dbReference type="RuleBase" id="RU362066"/>
    </source>
</evidence>
<feature type="coiled-coil region" evidence="5">
    <location>
        <begin position="495"/>
        <end position="522"/>
    </location>
</feature>
<evidence type="ECO:0000256" key="2">
    <source>
        <dbReference type="ARBA" id="ARBA00011255"/>
    </source>
</evidence>
<dbReference type="RefSeq" id="WP_058483554.1">
    <property type="nucleotide sequence ID" value="NZ_CAAAII010000001.1"/>
</dbReference>
<keyword evidence="8" id="KW-0969">Cilium</keyword>
<evidence type="ECO:0000256" key="1">
    <source>
        <dbReference type="ARBA" id="ARBA00009764"/>
    </source>
</evidence>
<keyword evidence="9" id="KW-1185">Reference proteome</keyword>
<dbReference type="InterPro" id="IPR003481">
    <property type="entry name" value="FliD_N"/>
</dbReference>
<dbReference type="EMBL" id="LNYX01000014">
    <property type="protein sequence ID" value="KTD64130.1"/>
    <property type="molecule type" value="Genomic_DNA"/>
</dbReference>
<comment type="function">
    <text evidence="5">Required for morphogenesis and for the elongation of the flagellar filament by facilitating polymerization of the flagellin monomers at the tip of growing filament. Forms a capping structure, which prevents flagellin subunits (transported through the central channel of the flagellum) from leaking out without polymerization at the distal end.</text>
</comment>
<dbReference type="Pfam" id="PF02465">
    <property type="entry name" value="FliD_N"/>
    <property type="match status" value="1"/>
</dbReference>
<comment type="caution">
    <text evidence="8">The sequence shown here is derived from an EMBL/GenBank/DDBJ whole genome shotgun (WGS) entry which is preliminary data.</text>
</comment>
<keyword evidence="5" id="KW-0964">Secreted</keyword>
<dbReference type="GO" id="GO:0005576">
    <property type="term" value="C:extracellular region"/>
    <property type="evidence" value="ECO:0007669"/>
    <property type="project" value="UniProtKB-SubCell"/>
</dbReference>
<protein>
    <recommendedName>
        <fullName evidence="5">Flagellar hook-associated protein 2</fullName>
        <shortName evidence="5">HAP2</shortName>
    </recommendedName>
    <alternativeName>
        <fullName evidence="5">Flagellar cap protein</fullName>
    </alternativeName>
</protein>
<evidence type="ECO:0000256" key="4">
    <source>
        <dbReference type="ARBA" id="ARBA00023143"/>
    </source>
</evidence>
<keyword evidence="8" id="KW-0966">Cell projection</keyword>
<evidence type="ECO:0000259" key="6">
    <source>
        <dbReference type="Pfam" id="PF02465"/>
    </source>
</evidence>
<comment type="similarity">
    <text evidence="1 5">Belongs to the FliD family.</text>
</comment>
<dbReference type="InterPro" id="IPR040026">
    <property type="entry name" value="FliD"/>
</dbReference>
<dbReference type="STRING" id="452.Lspi_1649"/>
<evidence type="ECO:0000256" key="3">
    <source>
        <dbReference type="ARBA" id="ARBA00023054"/>
    </source>
</evidence>
<evidence type="ECO:0000313" key="9">
    <source>
        <dbReference type="Proteomes" id="UP000054877"/>
    </source>
</evidence>
<dbReference type="GO" id="GO:0007155">
    <property type="term" value="P:cell adhesion"/>
    <property type="evidence" value="ECO:0007669"/>
    <property type="project" value="InterPro"/>
</dbReference>
<dbReference type="Pfam" id="PF07195">
    <property type="entry name" value="FliD_C"/>
    <property type="match status" value="1"/>
</dbReference>
<feature type="domain" description="Flagellar hook-associated protein 2 C-terminal" evidence="7">
    <location>
        <begin position="238"/>
        <end position="538"/>
    </location>
</feature>
<evidence type="ECO:0000313" key="8">
    <source>
        <dbReference type="EMBL" id="KTD64130.1"/>
    </source>
</evidence>
<dbReference type="GO" id="GO:0009424">
    <property type="term" value="C:bacterial-type flagellum hook"/>
    <property type="evidence" value="ECO:0007669"/>
    <property type="project" value="UniProtKB-UniRule"/>
</dbReference>
<comment type="subunit">
    <text evidence="2 5">Homopentamer.</text>
</comment>
<organism evidence="8 9">
    <name type="scientific">Legionella spiritensis</name>
    <dbReference type="NCBI Taxonomy" id="452"/>
    <lineage>
        <taxon>Bacteria</taxon>
        <taxon>Pseudomonadati</taxon>
        <taxon>Pseudomonadota</taxon>
        <taxon>Gammaproteobacteria</taxon>
        <taxon>Legionellales</taxon>
        <taxon>Legionellaceae</taxon>
        <taxon>Legionella</taxon>
    </lineage>
</organism>
<dbReference type="PATRIC" id="fig|452.5.peg.1811"/>
<keyword evidence="4 5" id="KW-0975">Bacterial flagellum</keyword>
<dbReference type="GO" id="GO:0009421">
    <property type="term" value="C:bacterial-type flagellum filament cap"/>
    <property type="evidence" value="ECO:0007669"/>
    <property type="project" value="InterPro"/>
</dbReference>